<organism evidence="2 3">
    <name type="scientific">Trichinella nelsoni</name>
    <dbReference type="NCBI Taxonomy" id="6336"/>
    <lineage>
        <taxon>Eukaryota</taxon>
        <taxon>Metazoa</taxon>
        <taxon>Ecdysozoa</taxon>
        <taxon>Nematoda</taxon>
        <taxon>Enoplea</taxon>
        <taxon>Dorylaimia</taxon>
        <taxon>Trichinellida</taxon>
        <taxon>Trichinellidae</taxon>
        <taxon>Trichinella</taxon>
    </lineage>
</organism>
<proteinExistence type="predicted"/>
<dbReference type="Proteomes" id="UP000054630">
    <property type="component" value="Unassembled WGS sequence"/>
</dbReference>
<keyword evidence="3" id="KW-1185">Reference proteome</keyword>
<dbReference type="OrthoDB" id="5932944at2759"/>
<evidence type="ECO:0000256" key="1">
    <source>
        <dbReference type="SAM" id="MobiDB-lite"/>
    </source>
</evidence>
<protein>
    <submittedName>
        <fullName evidence="2">Uncharacterized protein</fullName>
    </submittedName>
</protein>
<comment type="caution">
    <text evidence="2">The sequence shown here is derived from an EMBL/GenBank/DDBJ whole genome shotgun (WGS) entry which is preliminary data.</text>
</comment>
<gene>
    <name evidence="2" type="ORF">T07_6928</name>
</gene>
<sequence>MAGCFSVIGSLPPTRSVPASSRKGLRGRRGLLAATSLFALNSSISFRKPCPWAIRTQICSAASNSWAVRGPPRRSPAADVQFFAKRRQSAVIRNSFSMSPYLPGWRTSSWACVTTETSRAAWDARASSSGGKELGSEGPLFRGHPSAGPESHLGPCHQRLFLASPFKDDPRLSKSAGLSFPGQCLQHVGSTNRWISSTRLRTNGFHRLDADRTHASVTSLSLQQNRERTPSCDASWANRISLAAVRAPISSNLGRLRRFTGETRVFAATKLTRVDPDAVSTRR</sequence>
<name>A0A0V0REV4_9BILA</name>
<dbReference type="EMBL" id="JYDL01000266">
    <property type="protein sequence ID" value="KRX12810.1"/>
    <property type="molecule type" value="Genomic_DNA"/>
</dbReference>
<dbReference type="AlphaFoldDB" id="A0A0V0REV4"/>
<reference evidence="2 3" key="1">
    <citation type="submission" date="2015-01" db="EMBL/GenBank/DDBJ databases">
        <title>Evolution of Trichinella species and genotypes.</title>
        <authorList>
            <person name="Korhonen P.K."/>
            <person name="Edoardo P."/>
            <person name="Giuseppe L.R."/>
            <person name="Gasser R.B."/>
        </authorList>
    </citation>
    <scope>NUCLEOTIDE SEQUENCE [LARGE SCALE GENOMIC DNA]</scope>
    <source>
        <strain evidence="2">ISS37</strain>
    </source>
</reference>
<accession>A0A0V0REV4</accession>
<evidence type="ECO:0000313" key="2">
    <source>
        <dbReference type="EMBL" id="KRX12810.1"/>
    </source>
</evidence>
<evidence type="ECO:0000313" key="3">
    <source>
        <dbReference type="Proteomes" id="UP000054630"/>
    </source>
</evidence>
<feature type="region of interest" description="Disordered" evidence="1">
    <location>
        <begin position="124"/>
        <end position="150"/>
    </location>
</feature>